<dbReference type="Proteomes" id="UP001208935">
    <property type="component" value="Unassembled WGS sequence"/>
</dbReference>
<proteinExistence type="predicted"/>
<evidence type="ECO:0000313" key="2">
    <source>
        <dbReference type="Proteomes" id="UP001208935"/>
    </source>
</evidence>
<gene>
    <name evidence="1" type="ORF">D5039_09345</name>
</gene>
<dbReference type="RefSeq" id="WP_265282074.1">
    <property type="nucleotide sequence ID" value="NZ_QZCW01000002.1"/>
</dbReference>
<dbReference type="Pfam" id="PF05973">
    <property type="entry name" value="Gp49"/>
    <property type="match status" value="1"/>
</dbReference>
<dbReference type="NCBIfam" id="TIGR02683">
    <property type="entry name" value="upstrm_HI1419"/>
    <property type="match status" value="1"/>
</dbReference>
<evidence type="ECO:0000313" key="1">
    <source>
        <dbReference type="EMBL" id="MCW5321342.1"/>
    </source>
</evidence>
<dbReference type="PANTHER" id="PTHR41791">
    <property type="entry name" value="SSL7039 PROTEIN"/>
    <property type="match status" value="1"/>
</dbReference>
<protein>
    <submittedName>
        <fullName evidence="1">Type II toxin-antitoxin system RelE/ParE family toxin</fullName>
    </submittedName>
</protein>
<comment type="caution">
    <text evidence="1">The sequence shown here is derived from an EMBL/GenBank/DDBJ whole genome shotgun (WGS) entry which is preliminary data.</text>
</comment>
<reference evidence="2" key="1">
    <citation type="submission" date="2023-07" db="EMBL/GenBank/DDBJ databases">
        <title>Verminephrobacter genomes.</title>
        <authorList>
            <person name="Lund M.B."/>
        </authorList>
    </citation>
    <scope>NUCLEOTIDE SEQUENCE [LARGE SCALE GENOMIC DNA]</scope>
    <source>
        <strain evidence="2">AtM5-05</strain>
    </source>
</reference>
<dbReference type="PANTHER" id="PTHR41791:SF1">
    <property type="entry name" value="SSL7039 PROTEIN"/>
    <property type="match status" value="1"/>
</dbReference>
<dbReference type="EMBL" id="QZCW01000002">
    <property type="protein sequence ID" value="MCW5321342.1"/>
    <property type="molecule type" value="Genomic_DNA"/>
</dbReference>
<keyword evidence="2" id="KW-1185">Reference proteome</keyword>
<name>A0ABT3KSP7_9BURK</name>
<accession>A0ABT3KSP7</accession>
<dbReference type="PIRSF" id="PIRSF028744">
    <property type="entry name" value="Addict_mod_HI1419"/>
    <property type="match status" value="1"/>
</dbReference>
<organism evidence="1 2">
    <name type="scientific">Verminephrobacter aporrectodeae subsp. tuberculatae</name>
    <dbReference type="NCBI Taxonomy" id="1110392"/>
    <lineage>
        <taxon>Bacteria</taxon>
        <taxon>Pseudomonadati</taxon>
        <taxon>Pseudomonadota</taxon>
        <taxon>Betaproteobacteria</taxon>
        <taxon>Burkholderiales</taxon>
        <taxon>Comamonadaceae</taxon>
        <taxon>Verminephrobacter</taxon>
    </lineage>
</organism>
<dbReference type="InterPro" id="IPR009241">
    <property type="entry name" value="HigB-like"/>
</dbReference>
<dbReference type="InterPro" id="IPR014056">
    <property type="entry name" value="TypeIITA-like_toxin_pred"/>
</dbReference>
<sequence>MFTVKLLPEFRAWLNGLVDAKVRDVIMARLDRLECGLMGDVQPVGDGVSELRIHIGAGWRVYFIQRSTQLIVLLDGGSKRSQKADIKRAKELAALLNN</sequence>